<dbReference type="EMBL" id="LR746281">
    <property type="protein sequence ID" value="CAA7410766.1"/>
    <property type="molecule type" value="Genomic_DNA"/>
</dbReference>
<dbReference type="Proteomes" id="UP000663760">
    <property type="component" value="Chromosome 18"/>
</dbReference>
<dbReference type="GO" id="GO:0003723">
    <property type="term" value="F:RNA binding"/>
    <property type="evidence" value="ECO:0007669"/>
    <property type="project" value="InterPro"/>
</dbReference>
<dbReference type="AlphaFoldDB" id="A0A7I8LMC1"/>
<dbReference type="Pfam" id="PF20431">
    <property type="entry name" value="E_motif"/>
    <property type="match status" value="1"/>
</dbReference>
<evidence type="ECO:0000313" key="4">
    <source>
        <dbReference type="Proteomes" id="UP000663760"/>
    </source>
</evidence>
<evidence type="ECO:0000256" key="1">
    <source>
        <dbReference type="ARBA" id="ARBA00022737"/>
    </source>
</evidence>
<dbReference type="InterPro" id="IPR002885">
    <property type="entry name" value="PPR_rpt"/>
</dbReference>
<dbReference type="InterPro" id="IPR011990">
    <property type="entry name" value="TPR-like_helical_dom_sf"/>
</dbReference>
<accession>A0A7I8LMC1</accession>
<dbReference type="GO" id="GO:0009451">
    <property type="term" value="P:RNA modification"/>
    <property type="evidence" value="ECO:0007669"/>
    <property type="project" value="InterPro"/>
</dbReference>
<dbReference type="Pfam" id="PF01535">
    <property type="entry name" value="PPR"/>
    <property type="match status" value="4"/>
</dbReference>
<dbReference type="InterPro" id="IPR046848">
    <property type="entry name" value="E_motif"/>
</dbReference>
<keyword evidence="1" id="KW-0677">Repeat</keyword>
<dbReference type="NCBIfam" id="TIGR00756">
    <property type="entry name" value="PPR"/>
    <property type="match status" value="4"/>
</dbReference>
<sequence length="526" mass="56666">MHGFRPPRAVPRPGRPHLAALRFLYGAVAGDQRRRWDSRDYAALLRTRCASLRTLQQAHQQIITAGHGGNPFLAAKLVALYADLGGGSGMRDARRVFDGAELRDALLWNVVIRGYAAVGPPEEALAVYAIMRRSGGPATANRYTYPFVLKACAASGDGGSGRTVHGEAWKVGLETDLFVGNALVSFYSRCGDLHAARHLFDGMPDRDLVSWNSLIAGYSQNERHREALSLFHRMLREDTLQSPDYVTLVGLLPACAKLAAARDGMWVHCYAVKSGTPVDAALGSGLVAMYAACGRLAHARDVFDRIPLKNVVAWNAMISGYGAHGRARHALTLFAEMLSAGVRADGMCFLSVLSACGHAGMVEEGRSIFELMEEHGVEKGELHYSCMVDLLGRAGLLREAAELAAAAPGGGGRDVWGALLGACRKHGEVAIAEEAAGRLFELEPGNAGRYAAMARTYEGAGRGEDAARVRLMMRVRGVRKTAGCSWVEVEGGVVHLFGVEDESHPRTEEIYGVLEGLGRILEMDDN</sequence>
<dbReference type="FunFam" id="1.25.40.10:FF:001093">
    <property type="entry name" value="Pentatricopeptide repeat-containing protein At2g34400"/>
    <property type="match status" value="1"/>
</dbReference>
<dbReference type="PANTHER" id="PTHR47926:SF454">
    <property type="entry name" value="REPEAT-CONTAINING PROTEIN, PUTATIVE-RELATED"/>
    <property type="match status" value="1"/>
</dbReference>
<feature type="repeat" description="PPR" evidence="2">
    <location>
        <begin position="345"/>
        <end position="379"/>
    </location>
</feature>
<dbReference type="Pfam" id="PF13041">
    <property type="entry name" value="PPR_2"/>
    <property type="match status" value="1"/>
</dbReference>
<proteinExistence type="predicted"/>
<protein>
    <submittedName>
        <fullName evidence="3">Uncharacterized protein</fullName>
    </submittedName>
</protein>
<dbReference type="OrthoDB" id="1882394at2759"/>
<dbReference type="PANTHER" id="PTHR47926">
    <property type="entry name" value="PENTATRICOPEPTIDE REPEAT-CONTAINING PROTEIN"/>
    <property type="match status" value="1"/>
</dbReference>
<keyword evidence="4" id="KW-1185">Reference proteome</keyword>
<reference evidence="3" key="1">
    <citation type="submission" date="2020-02" db="EMBL/GenBank/DDBJ databases">
        <authorList>
            <person name="Scholz U."/>
            <person name="Mascher M."/>
            <person name="Fiebig A."/>
        </authorList>
    </citation>
    <scope>NUCLEOTIDE SEQUENCE</scope>
</reference>
<name>A0A7I8LMC1_SPIIN</name>
<feature type="repeat" description="PPR" evidence="2">
    <location>
        <begin position="310"/>
        <end position="344"/>
    </location>
</feature>
<dbReference type="PROSITE" id="PS51375">
    <property type="entry name" value="PPR"/>
    <property type="match status" value="4"/>
</dbReference>
<dbReference type="FunFam" id="1.25.40.10:FF:000344">
    <property type="entry name" value="Pentatricopeptide repeat-containing protein"/>
    <property type="match status" value="1"/>
</dbReference>
<feature type="repeat" description="PPR" evidence="2">
    <location>
        <begin position="207"/>
        <end position="241"/>
    </location>
</feature>
<gene>
    <name evidence="3" type="ORF">SI8410_18021444</name>
</gene>
<evidence type="ECO:0000256" key="2">
    <source>
        <dbReference type="PROSITE-ProRule" id="PRU00708"/>
    </source>
</evidence>
<organism evidence="3 4">
    <name type="scientific">Spirodela intermedia</name>
    <name type="common">Intermediate duckweed</name>
    <dbReference type="NCBI Taxonomy" id="51605"/>
    <lineage>
        <taxon>Eukaryota</taxon>
        <taxon>Viridiplantae</taxon>
        <taxon>Streptophyta</taxon>
        <taxon>Embryophyta</taxon>
        <taxon>Tracheophyta</taxon>
        <taxon>Spermatophyta</taxon>
        <taxon>Magnoliopsida</taxon>
        <taxon>Liliopsida</taxon>
        <taxon>Araceae</taxon>
        <taxon>Lemnoideae</taxon>
        <taxon>Spirodela</taxon>
    </lineage>
</organism>
<dbReference type="InterPro" id="IPR046960">
    <property type="entry name" value="PPR_At4g14850-like_plant"/>
</dbReference>
<evidence type="ECO:0000313" key="3">
    <source>
        <dbReference type="EMBL" id="CAA7410766.1"/>
    </source>
</evidence>
<feature type="repeat" description="PPR" evidence="2">
    <location>
        <begin position="104"/>
        <end position="138"/>
    </location>
</feature>
<dbReference type="Gene3D" id="1.25.40.10">
    <property type="entry name" value="Tetratricopeptide repeat domain"/>
    <property type="match status" value="4"/>
</dbReference>